<feature type="signal peptide" evidence="2">
    <location>
        <begin position="1"/>
        <end position="21"/>
    </location>
</feature>
<gene>
    <name evidence="4" type="ORF">S40285_09414</name>
</gene>
<dbReference type="STRING" id="1283841.A0A084R056"/>
<dbReference type="PANTHER" id="PTHR45964">
    <property type="entry name" value="WSCD FAMILY MEMBER CG9164"/>
    <property type="match status" value="1"/>
</dbReference>
<feature type="chain" id="PRO_5001780080" description="WSC domain-containing protein" evidence="2">
    <location>
        <begin position="22"/>
        <end position="585"/>
    </location>
</feature>
<keyword evidence="1" id="KW-0677">Repeat</keyword>
<evidence type="ECO:0000256" key="2">
    <source>
        <dbReference type="SAM" id="SignalP"/>
    </source>
</evidence>
<proteinExistence type="predicted"/>
<dbReference type="EMBL" id="KL659403">
    <property type="protein sequence ID" value="KFA69591.1"/>
    <property type="molecule type" value="Genomic_DNA"/>
</dbReference>
<keyword evidence="2" id="KW-0732">Signal</keyword>
<dbReference type="OMA" id="SARSEDC"/>
<keyword evidence="5" id="KW-1185">Reference proteome</keyword>
<dbReference type="Pfam" id="PF01822">
    <property type="entry name" value="WSC"/>
    <property type="match status" value="2"/>
</dbReference>
<dbReference type="SMART" id="SM00321">
    <property type="entry name" value="WSC"/>
    <property type="match status" value="1"/>
</dbReference>
<dbReference type="HOGENOM" id="CLU_016905_1_0_1"/>
<dbReference type="InterPro" id="IPR002889">
    <property type="entry name" value="WSC_carb-bd"/>
</dbReference>
<name>A0A084R056_STAC4</name>
<evidence type="ECO:0000313" key="5">
    <source>
        <dbReference type="Proteomes" id="UP000028524"/>
    </source>
</evidence>
<dbReference type="InterPro" id="IPR051589">
    <property type="entry name" value="Sialate-O-sulfotransferase"/>
</dbReference>
<dbReference type="PROSITE" id="PS51212">
    <property type="entry name" value="WSC"/>
    <property type="match status" value="1"/>
</dbReference>
<reference evidence="4 5" key="1">
    <citation type="journal article" date="2014" name="BMC Genomics">
        <title>Comparative genome sequencing reveals chemotype-specific gene clusters in the toxigenic black mold Stachybotrys.</title>
        <authorList>
            <person name="Semeiks J."/>
            <person name="Borek D."/>
            <person name="Otwinowski Z."/>
            <person name="Grishin N.V."/>
        </authorList>
    </citation>
    <scope>NUCLEOTIDE SEQUENCE [LARGE SCALE GENOMIC DNA]</scope>
    <source>
        <strain evidence="4 5">IBT 40285</strain>
    </source>
</reference>
<dbReference type="Proteomes" id="UP000028524">
    <property type="component" value="Unassembled WGS sequence"/>
</dbReference>
<dbReference type="InParanoid" id="A0A084R056"/>
<feature type="domain" description="WSC" evidence="3">
    <location>
        <begin position="35"/>
        <end position="146"/>
    </location>
</feature>
<accession>A0A084R056</accession>
<sequence length="585" mass="64393">MAATKTLTAVAAIFLLQHTQATNFQLPPCLEPFRPFVYSGCYQDGSPRTLEYRSEQSSRNMTIEACVAECKGEFPWYHVYTAKKIAHHVPLGNGFRYAGLEYYGECYCGATVNSLALHESQCNLPCNGNSSETCGGNDALSIYQDTTFTTHPRIEAFPLLAPNMHASHDLILPLILLKGLTFGDLDECYCGSVMGNHTIEAPAEDCNMPCRGDPSQICGGSRRLSLYVARELLSLEPCGHNPPNDTTTTTSITIPPSTSTIYTSSLATSTSPISVSTSSSSALFLSSTTTSTRDSITNPSATTKSTSITTTTSSLCTATTIPPSECEYKVGKWCAPHIPDFDHKDGCLDAWRTCAKLVTSCWKYAGFPASIECLNFSKWCGGIKQYCYSDCSGKTCSKKQCFDRNKPQNPSPPKPPVTSTYPCQATTTAQTTIRSTATSVVPEPTNICKQPTSRTYNYGPGNPVGGIELPLVTCNDLQQDFWDRPFKLYTEPDSRHCKSYSRNYCPDACKDACKEQYEECKETYVESCKPGWSSWLNLNNQGGRESPITAYQRCTSQYYDCLYANKHVDPGDRCRNWGTGLRRLL</sequence>
<dbReference type="OrthoDB" id="2019572at2759"/>
<evidence type="ECO:0000259" key="3">
    <source>
        <dbReference type="PROSITE" id="PS51212"/>
    </source>
</evidence>
<organism evidence="4 5">
    <name type="scientific">Stachybotrys chlorohalonatus (strain IBT 40285)</name>
    <dbReference type="NCBI Taxonomy" id="1283841"/>
    <lineage>
        <taxon>Eukaryota</taxon>
        <taxon>Fungi</taxon>
        <taxon>Dikarya</taxon>
        <taxon>Ascomycota</taxon>
        <taxon>Pezizomycotina</taxon>
        <taxon>Sordariomycetes</taxon>
        <taxon>Hypocreomycetidae</taxon>
        <taxon>Hypocreales</taxon>
        <taxon>Stachybotryaceae</taxon>
        <taxon>Stachybotrys</taxon>
    </lineage>
</organism>
<protein>
    <recommendedName>
        <fullName evidence="3">WSC domain-containing protein</fullName>
    </recommendedName>
</protein>
<evidence type="ECO:0000256" key="1">
    <source>
        <dbReference type="ARBA" id="ARBA00022737"/>
    </source>
</evidence>
<dbReference type="AlphaFoldDB" id="A0A084R056"/>
<dbReference type="PANTHER" id="PTHR45964:SF9">
    <property type="entry name" value="SULFOTRANSFERASE"/>
    <property type="match status" value="1"/>
</dbReference>
<evidence type="ECO:0000313" key="4">
    <source>
        <dbReference type="EMBL" id="KFA69591.1"/>
    </source>
</evidence>